<dbReference type="RefSeq" id="XP_014255336.1">
    <property type="nucleotide sequence ID" value="XM_014399850.1"/>
</dbReference>
<protein>
    <submittedName>
        <fullName evidence="2">Uncharacterized protein</fullName>
    </submittedName>
</protein>
<dbReference type="KEGG" id="clec:106669944"/>
<dbReference type="EnsemblMetazoa" id="XM_014399851.1">
    <property type="protein sequence ID" value="XP_014255337.1"/>
    <property type="gene ID" value="LOC106669944"/>
</dbReference>
<feature type="region of interest" description="Disordered" evidence="1">
    <location>
        <begin position="293"/>
        <end position="322"/>
    </location>
</feature>
<accession>A0A8I6S1C8</accession>
<keyword evidence="3" id="KW-1185">Reference proteome</keyword>
<dbReference type="EnsemblMetazoa" id="XM_014399849.1">
    <property type="protein sequence ID" value="XP_014255335.1"/>
    <property type="gene ID" value="LOC106669944"/>
</dbReference>
<feature type="compositionally biased region" description="Basic and acidic residues" evidence="1">
    <location>
        <begin position="312"/>
        <end position="322"/>
    </location>
</feature>
<dbReference type="OrthoDB" id="10671938at2759"/>
<dbReference type="RefSeq" id="XP_014255337.1">
    <property type="nucleotide sequence ID" value="XM_014399851.1"/>
</dbReference>
<organism evidence="2 3">
    <name type="scientific">Cimex lectularius</name>
    <name type="common">Bed bug</name>
    <name type="synonym">Acanthia lectularia</name>
    <dbReference type="NCBI Taxonomy" id="79782"/>
    <lineage>
        <taxon>Eukaryota</taxon>
        <taxon>Metazoa</taxon>
        <taxon>Ecdysozoa</taxon>
        <taxon>Arthropoda</taxon>
        <taxon>Hexapoda</taxon>
        <taxon>Insecta</taxon>
        <taxon>Pterygota</taxon>
        <taxon>Neoptera</taxon>
        <taxon>Paraneoptera</taxon>
        <taxon>Hemiptera</taxon>
        <taxon>Heteroptera</taxon>
        <taxon>Panheteroptera</taxon>
        <taxon>Cimicomorpha</taxon>
        <taxon>Cimicidae</taxon>
        <taxon>Cimex</taxon>
    </lineage>
</organism>
<proteinExistence type="predicted"/>
<dbReference type="EnsemblMetazoa" id="XM_014399850.1">
    <property type="protein sequence ID" value="XP_014255336.1"/>
    <property type="gene ID" value="LOC106669944"/>
</dbReference>
<sequence length="322" mass="36547">MVLPGFTPKITTHLAALSMSNTQFSLKKELISTVNGWLHYFSKSKVSYPETVPKKELPKKAILSKPVNKYALCSKRSRFFVNPFPEVEACENTSKTNKCILDIIKMVKVNFENGKCFSAIWAHKMFCNLPHSISKSPQGSTHALSKAQEFLFSWKTRQTGTLCNTQLRHYSTAKTCMPTPSPPPNQKCVIPPKKKEECLKQKQHEWQPVDTIKMPCCCCPTKDVRCYTDVQPKLNLCKKTEYRIPAFSECKKSALIKILPKECCYQALFCPLDGKKWSSPQLMTTKMRQELILGRRRNNSVSSQSGSTSNSTKKDNGCNRSK</sequence>
<evidence type="ECO:0000256" key="1">
    <source>
        <dbReference type="SAM" id="MobiDB-lite"/>
    </source>
</evidence>
<feature type="compositionally biased region" description="Low complexity" evidence="1">
    <location>
        <begin position="299"/>
        <end position="311"/>
    </location>
</feature>
<reference evidence="2" key="1">
    <citation type="submission" date="2022-01" db="UniProtKB">
        <authorList>
            <consortium name="EnsemblMetazoa"/>
        </authorList>
    </citation>
    <scope>IDENTIFICATION</scope>
</reference>
<evidence type="ECO:0000313" key="3">
    <source>
        <dbReference type="Proteomes" id="UP000494040"/>
    </source>
</evidence>
<name>A0A8I6S1C8_CIMLE</name>
<dbReference type="GeneID" id="106669944"/>
<dbReference type="RefSeq" id="XP_014255335.1">
    <property type="nucleotide sequence ID" value="XM_014399849.1"/>
</dbReference>
<dbReference type="Proteomes" id="UP000494040">
    <property type="component" value="Unassembled WGS sequence"/>
</dbReference>
<dbReference type="AlphaFoldDB" id="A0A8I6S1C8"/>
<evidence type="ECO:0000313" key="2">
    <source>
        <dbReference type="EnsemblMetazoa" id="XP_014255336.1"/>
    </source>
</evidence>